<accession>A0A814A1P7</accession>
<sequence length="136" mass="14658">MPSSTSVSDFVRNSLDDLKEMSTLNQIVIGGSAGLATGYVLSRVGKMAAFTLGSSMIMLQLAQHMGYIEIKWGKKSSKLRDLKKKALKAAEETGLIETPGQNEKLNKVLKEAKNFVQDNITIALSFGGGILVGFSF</sequence>
<gene>
    <name evidence="6" type="ORF">OXX778_LOCUS11680</name>
</gene>
<keyword evidence="5" id="KW-0472">Membrane</keyword>
<evidence type="ECO:0000256" key="1">
    <source>
        <dbReference type="ARBA" id="ARBA00004374"/>
    </source>
</evidence>
<keyword evidence="3" id="KW-0812">Transmembrane</keyword>
<proteinExistence type="inferred from homology"/>
<comment type="caution">
    <text evidence="6">The sequence shown here is derived from an EMBL/GenBank/DDBJ whole genome shotgun (WGS) entry which is preliminary data.</text>
</comment>
<dbReference type="Pfam" id="PF04930">
    <property type="entry name" value="FUN14"/>
    <property type="match status" value="1"/>
</dbReference>
<dbReference type="PANTHER" id="PTHR21346">
    <property type="entry name" value="FUN14 DOMAIN CONTAINING"/>
    <property type="match status" value="1"/>
</dbReference>
<organism evidence="6 7">
    <name type="scientific">Brachionus calyciflorus</name>
    <dbReference type="NCBI Taxonomy" id="104777"/>
    <lineage>
        <taxon>Eukaryota</taxon>
        <taxon>Metazoa</taxon>
        <taxon>Spiralia</taxon>
        <taxon>Gnathifera</taxon>
        <taxon>Rotifera</taxon>
        <taxon>Eurotatoria</taxon>
        <taxon>Monogononta</taxon>
        <taxon>Pseudotrocha</taxon>
        <taxon>Ploima</taxon>
        <taxon>Brachionidae</taxon>
        <taxon>Brachionus</taxon>
    </lineage>
</organism>
<evidence type="ECO:0000256" key="5">
    <source>
        <dbReference type="ARBA" id="ARBA00023136"/>
    </source>
</evidence>
<dbReference type="GO" id="GO:0005741">
    <property type="term" value="C:mitochondrial outer membrane"/>
    <property type="evidence" value="ECO:0007669"/>
    <property type="project" value="UniProtKB-SubCell"/>
</dbReference>
<dbReference type="PANTHER" id="PTHR21346:SF0">
    <property type="entry name" value="RE45833P"/>
    <property type="match status" value="1"/>
</dbReference>
<dbReference type="GO" id="GO:0000422">
    <property type="term" value="P:autophagy of mitochondrion"/>
    <property type="evidence" value="ECO:0007669"/>
    <property type="project" value="TreeGrafter"/>
</dbReference>
<evidence type="ECO:0008006" key="8">
    <source>
        <dbReference type="Google" id="ProtNLM"/>
    </source>
</evidence>
<evidence type="ECO:0000256" key="2">
    <source>
        <dbReference type="ARBA" id="ARBA00009160"/>
    </source>
</evidence>
<dbReference type="AlphaFoldDB" id="A0A814A1P7"/>
<comment type="subcellular location">
    <subcellularLocation>
        <location evidence="1">Mitochondrion outer membrane</location>
        <topology evidence="1">Multi-pass membrane protein</topology>
    </subcellularLocation>
</comment>
<evidence type="ECO:0000256" key="3">
    <source>
        <dbReference type="ARBA" id="ARBA00022692"/>
    </source>
</evidence>
<name>A0A814A1P7_9BILA</name>
<protein>
    <recommendedName>
        <fullName evidence="8">FUN14 domain-containing protein 1</fullName>
    </recommendedName>
</protein>
<dbReference type="InterPro" id="IPR007014">
    <property type="entry name" value="FUN14"/>
</dbReference>
<keyword evidence="7" id="KW-1185">Reference proteome</keyword>
<dbReference type="OrthoDB" id="163794at2759"/>
<evidence type="ECO:0000256" key="4">
    <source>
        <dbReference type="ARBA" id="ARBA00022989"/>
    </source>
</evidence>
<dbReference type="Proteomes" id="UP000663879">
    <property type="component" value="Unassembled WGS sequence"/>
</dbReference>
<evidence type="ECO:0000313" key="7">
    <source>
        <dbReference type="Proteomes" id="UP000663879"/>
    </source>
</evidence>
<comment type="similarity">
    <text evidence="2">Belongs to the FUN14 family.</text>
</comment>
<keyword evidence="4" id="KW-1133">Transmembrane helix</keyword>
<dbReference type="EMBL" id="CAJNOC010002012">
    <property type="protein sequence ID" value="CAF0906663.1"/>
    <property type="molecule type" value="Genomic_DNA"/>
</dbReference>
<evidence type="ECO:0000313" key="6">
    <source>
        <dbReference type="EMBL" id="CAF0906663.1"/>
    </source>
</evidence>
<reference evidence="6" key="1">
    <citation type="submission" date="2021-02" db="EMBL/GenBank/DDBJ databases">
        <authorList>
            <person name="Nowell W R."/>
        </authorList>
    </citation>
    <scope>NUCLEOTIDE SEQUENCE</scope>
    <source>
        <strain evidence="6">Ploen Becks lab</strain>
    </source>
</reference>